<dbReference type="EC" id="2.5.1.21" evidence="5"/>
<evidence type="ECO:0000256" key="9">
    <source>
        <dbReference type="ARBA" id="ARBA00022679"/>
    </source>
</evidence>
<evidence type="ECO:0000256" key="2">
    <source>
        <dbReference type="ARBA" id="ARBA00004477"/>
    </source>
</evidence>
<evidence type="ECO:0000256" key="12">
    <source>
        <dbReference type="ARBA" id="ARBA00022824"/>
    </source>
</evidence>
<keyword evidence="9" id="KW-0808">Transferase</keyword>
<keyword evidence="16" id="KW-0520">NAD</keyword>
<keyword evidence="10" id="KW-0812">Transmembrane</keyword>
<dbReference type="SFLD" id="SFLDG01018">
    <property type="entry name" value="Squalene/Phytoene_Synthase_Lik"/>
    <property type="match status" value="1"/>
</dbReference>
<dbReference type="AlphaFoldDB" id="A0A8C5ML63"/>
<evidence type="ECO:0000256" key="6">
    <source>
        <dbReference type="ARBA" id="ARBA00015135"/>
    </source>
</evidence>
<dbReference type="Pfam" id="PF00494">
    <property type="entry name" value="SQS_PSY"/>
    <property type="match status" value="1"/>
</dbReference>
<comment type="cofactor">
    <cofactor evidence="1">
        <name>Mg(2+)</name>
        <dbReference type="ChEBI" id="CHEBI:18420"/>
    </cofactor>
</comment>
<keyword evidence="14" id="KW-0521">NADP</keyword>
<keyword evidence="19" id="KW-1207">Sterol metabolism</keyword>
<comment type="catalytic activity">
    <reaction evidence="26">
        <text>2 (2E,6E)-farnesyl diphosphate = presqualene diphosphate + diphosphate</text>
        <dbReference type="Rhea" id="RHEA:22672"/>
        <dbReference type="ChEBI" id="CHEBI:33019"/>
        <dbReference type="ChEBI" id="CHEBI:57310"/>
        <dbReference type="ChEBI" id="CHEBI:175763"/>
    </reaction>
    <physiologicalReaction direction="left-to-right" evidence="26">
        <dbReference type="Rhea" id="RHEA:22673"/>
    </physiologicalReaction>
</comment>
<dbReference type="Ensembl" id="ENSLLET00000015979.1">
    <property type="protein sequence ID" value="ENSLLEP00000015393.1"/>
    <property type="gene ID" value="ENSLLEG00000009562.1"/>
</dbReference>
<keyword evidence="12" id="KW-0256">Endoplasmic reticulum</keyword>
<dbReference type="FunFam" id="1.10.600.10:FF:000053">
    <property type="entry name" value="Squalene synthase"/>
    <property type="match status" value="1"/>
</dbReference>
<evidence type="ECO:0000256" key="27">
    <source>
        <dbReference type="ARBA" id="ARBA00048854"/>
    </source>
</evidence>
<name>A0A8C5ML63_9ANUR</name>
<comment type="catalytic activity">
    <reaction evidence="27">
        <text>2 (2E,6E)-farnesyl diphosphate + NADH + H(+) = squalene + 2 diphosphate + NAD(+)</text>
        <dbReference type="Rhea" id="RHEA:32299"/>
        <dbReference type="ChEBI" id="CHEBI:15378"/>
        <dbReference type="ChEBI" id="CHEBI:15440"/>
        <dbReference type="ChEBI" id="CHEBI:33019"/>
        <dbReference type="ChEBI" id="CHEBI:57540"/>
        <dbReference type="ChEBI" id="CHEBI:57945"/>
        <dbReference type="ChEBI" id="CHEBI:175763"/>
        <dbReference type="EC" id="2.5.1.21"/>
    </reaction>
    <physiologicalReaction direction="left-to-right" evidence="27">
        <dbReference type="Rhea" id="RHEA:32300"/>
    </physiologicalReaction>
</comment>
<evidence type="ECO:0000256" key="13">
    <source>
        <dbReference type="ARBA" id="ARBA00022842"/>
    </source>
</evidence>
<dbReference type="SFLD" id="SFLDS00005">
    <property type="entry name" value="Isoprenoid_Synthase_Type_I"/>
    <property type="match status" value="1"/>
</dbReference>
<evidence type="ECO:0000256" key="17">
    <source>
        <dbReference type="ARBA" id="ARBA00023098"/>
    </source>
</evidence>
<evidence type="ECO:0000256" key="11">
    <source>
        <dbReference type="ARBA" id="ARBA00022723"/>
    </source>
</evidence>
<keyword evidence="7" id="KW-0444">Lipid biosynthesis</keyword>
<dbReference type="SUPFAM" id="SSF48576">
    <property type="entry name" value="Terpenoid synthases"/>
    <property type="match status" value="1"/>
</dbReference>
<keyword evidence="11" id="KW-0479">Metal-binding</keyword>
<comment type="subcellular location">
    <subcellularLocation>
        <location evidence="2">Endoplasmic reticulum membrane</location>
        <topology evidence="2">Multi-pass membrane protein</topology>
    </subcellularLocation>
</comment>
<dbReference type="InterPro" id="IPR044844">
    <property type="entry name" value="Trans_IPPS_euk-type"/>
</dbReference>
<evidence type="ECO:0000256" key="8">
    <source>
        <dbReference type="ARBA" id="ARBA00022548"/>
    </source>
</evidence>
<dbReference type="GO" id="GO:0046872">
    <property type="term" value="F:metal ion binding"/>
    <property type="evidence" value="ECO:0007669"/>
    <property type="project" value="UniProtKB-KW"/>
</dbReference>
<evidence type="ECO:0000256" key="4">
    <source>
        <dbReference type="ARBA" id="ARBA00006251"/>
    </source>
</evidence>
<reference evidence="28" key="1">
    <citation type="submission" date="2025-08" db="UniProtKB">
        <authorList>
            <consortium name="Ensembl"/>
        </authorList>
    </citation>
    <scope>IDENTIFICATION</scope>
</reference>
<dbReference type="GO" id="GO:0005789">
    <property type="term" value="C:endoplasmic reticulum membrane"/>
    <property type="evidence" value="ECO:0007669"/>
    <property type="project" value="UniProtKB-SubCell"/>
</dbReference>
<dbReference type="PANTHER" id="PTHR11626">
    <property type="entry name" value="FARNESYL-DIPHOSPHATE FARNESYLTRANSFERASE"/>
    <property type="match status" value="1"/>
</dbReference>
<evidence type="ECO:0000256" key="10">
    <source>
        <dbReference type="ARBA" id="ARBA00022692"/>
    </source>
</evidence>
<evidence type="ECO:0000256" key="19">
    <source>
        <dbReference type="ARBA" id="ARBA00023166"/>
    </source>
</evidence>
<dbReference type="Gene3D" id="1.10.600.10">
    <property type="entry name" value="Farnesyl Diphosphate Synthase"/>
    <property type="match status" value="1"/>
</dbReference>
<evidence type="ECO:0000256" key="15">
    <source>
        <dbReference type="ARBA" id="ARBA00022989"/>
    </source>
</evidence>
<keyword evidence="18" id="KW-0472">Membrane</keyword>
<comment type="catalytic activity">
    <reaction evidence="25">
        <text>presqualene diphosphate + NADH + H(+) = squalene + diphosphate + NAD(+)</text>
        <dbReference type="Rhea" id="RHEA:22228"/>
        <dbReference type="ChEBI" id="CHEBI:15378"/>
        <dbReference type="ChEBI" id="CHEBI:15440"/>
        <dbReference type="ChEBI" id="CHEBI:33019"/>
        <dbReference type="ChEBI" id="CHEBI:57310"/>
        <dbReference type="ChEBI" id="CHEBI:57540"/>
        <dbReference type="ChEBI" id="CHEBI:57945"/>
    </reaction>
    <physiologicalReaction direction="left-to-right" evidence="25">
        <dbReference type="Rhea" id="RHEA:22229"/>
    </physiologicalReaction>
</comment>
<organism evidence="28 29">
    <name type="scientific">Leptobrachium leishanense</name>
    <name type="common">Leishan spiny toad</name>
    <dbReference type="NCBI Taxonomy" id="445787"/>
    <lineage>
        <taxon>Eukaryota</taxon>
        <taxon>Metazoa</taxon>
        <taxon>Chordata</taxon>
        <taxon>Craniata</taxon>
        <taxon>Vertebrata</taxon>
        <taxon>Euteleostomi</taxon>
        <taxon>Amphibia</taxon>
        <taxon>Batrachia</taxon>
        <taxon>Anura</taxon>
        <taxon>Pelobatoidea</taxon>
        <taxon>Megophryidae</taxon>
        <taxon>Leptobrachium</taxon>
    </lineage>
</organism>
<keyword evidence="29" id="KW-1185">Reference proteome</keyword>
<evidence type="ECO:0000256" key="3">
    <source>
        <dbReference type="ARBA" id="ARBA00005057"/>
    </source>
</evidence>
<keyword evidence="17" id="KW-0443">Lipid metabolism</keyword>
<dbReference type="OrthoDB" id="431150at2759"/>
<comment type="pathway">
    <text evidence="3">Terpene metabolism; lanosterol biosynthesis; lanosterol from farnesyl diphosphate: step 1/3.</text>
</comment>
<comment type="similarity">
    <text evidence="4">Belongs to the phytoene/squalene synthase family.</text>
</comment>
<evidence type="ECO:0000256" key="26">
    <source>
        <dbReference type="ARBA" id="ARBA00048315"/>
    </source>
</evidence>
<evidence type="ECO:0000256" key="22">
    <source>
        <dbReference type="ARBA" id="ARBA00033359"/>
    </source>
</evidence>
<evidence type="ECO:0000313" key="28">
    <source>
        <dbReference type="Ensembl" id="ENSLLEP00000015393.1"/>
    </source>
</evidence>
<dbReference type="InterPro" id="IPR002060">
    <property type="entry name" value="Squ/phyt_synthse"/>
</dbReference>
<evidence type="ECO:0000256" key="24">
    <source>
        <dbReference type="ARBA" id="ARBA00047468"/>
    </source>
</evidence>
<evidence type="ECO:0000256" key="16">
    <source>
        <dbReference type="ARBA" id="ARBA00023027"/>
    </source>
</evidence>
<keyword evidence="20" id="KW-0753">Steroid metabolism</keyword>
<accession>A0A8C5ML63</accession>
<evidence type="ECO:0000256" key="21">
    <source>
        <dbReference type="ARBA" id="ARBA00031079"/>
    </source>
</evidence>
<keyword evidence="8" id="KW-0153">Cholesterol metabolism</keyword>
<sequence length="402" mass="45806">MEILRSLGIRGGIYRLIRYRMGAGRPGVQRRDSARESLQTCYRYLNQTGRSFAAVIQALDGELRQIICIFYLVMRALDTVEDDMTITLETRIHMLRSFHTFLYDPEWRFTGTNDKCGQLLEDFPTISAEFRNLASVYQEIIADTCRRSGAGLARFLEQKVKTLQEWDDYGHYSFGLVDMGYYCVCAAFEQKDALIEQDTKLLNSMGLLMQKTNTIRDYLEDQVDGREFWPRAVWSKYAMKLSDFSDPENIVPAVQCLNELITNALQHVPDVLTFLSRLRVHCFFTCCAVPHVMAIATLAAVKIRRGQALKVMMEATNLQAVKAIVLQYADEIYQKIPRTDPSAHQTQHVILSIRKMTTSSESTVLSSHSSSIYLSCAMLVAAVGYLYLCSESLVLDEIHESQ</sequence>
<comment type="catalytic activity">
    <reaction evidence="24">
        <text>presqualene diphosphate + NADPH + H(+) = squalene + diphosphate + NADP(+)</text>
        <dbReference type="Rhea" id="RHEA:22232"/>
        <dbReference type="ChEBI" id="CHEBI:15378"/>
        <dbReference type="ChEBI" id="CHEBI:15440"/>
        <dbReference type="ChEBI" id="CHEBI:33019"/>
        <dbReference type="ChEBI" id="CHEBI:57310"/>
        <dbReference type="ChEBI" id="CHEBI:57783"/>
        <dbReference type="ChEBI" id="CHEBI:58349"/>
    </reaction>
    <physiologicalReaction direction="left-to-right" evidence="24">
        <dbReference type="Rhea" id="RHEA:22233"/>
    </physiologicalReaction>
</comment>
<dbReference type="GO" id="GO:0045338">
    <property type="term" value="P:farnesyl diphosphate metabolic process"/>
    <property type="evidence" value="ECO:0007669"/>
    <property type="project" value="InterPro"/>
</dbReference>
<evidence type="ECO:0000256" key="25">
    <source>
        <dbReference type="ARBA" id="ARBA00047541"/>
    </source>
</evidence>
<proteinExistence type="inferred from homology"/>
<dbReference type="InterPro" id="IPR006449">
    <property type="entry name" value="Squal_synth-like"/>
</dbReference>
<dbReference type="InterPro" id="IPR008949">
    <property type="entry name" value="Isoprenoid_synthase_dom_sf"/>
</dbReference>
<evidence type="ECO:0000256" key="14">
    <source>
        <dbReference type="ARBA" id="ARBA00022857"/>
    </source>
</evidence>
<keyword evidence="13" id="KW-0460">Magnesium</keyword>
<dbReference type="GeneTree" id="ENSGT00390000016034"/>
<dbReference type="PANTHER" id="PTHR11626:SF2">
    <property type="entry name" value="SQUALENE SYNTHASE"/>
    <property type="match status" value="1"/>
</dbReference>
<evidence type="ECO:0000256" key="23">
    <source>
        <dbReference type="ARBA" id="ARBA00045166"/>
    </source>
</evidence>
<evidence type="ECO:0000256" key="18">
    <source>
        <dbReference type="ARBA" id="ARBA00023136"/>
    </source>
</evidence>
<evidence type="ECO:0000256" key="7">
    <source>
        <dbReference type="ARBA" id="ARBA00022516"/>
    </source>
</evidence>
<protein>
    <recommendedName>
        <fullName evidence="6">Squalene synthase</fullName>
        <ecNumber evidence="5">2.5.1.21</ecNumber>
    </recommendedName>
    <alternativeName>
        <fullName evidence="21">FPP:FPP farnesyltransferase</fullName>
    </alternativeName>
    <alternativeName>
        <fullName evidence="22">Farnesyl-diphosphate farnesyltransferase</fullName>
    </alternativeName>
</protein>
<evidence type="ECO:0000256" key="5">
    <source>
        <dbReference type="ARBA" id="ARBA00012373"/>
    </source>
</evidence>
<dbReference type="GO" id="GO:0006695">
    <property type="term" value="P:cholesterol biosynthetic process"/>
    <property type="evidence" value="ECO:0007669"/>
    <property type="project" value="TreeGrafter"/>
</dbReference>
<reference evidence="28" key="2">
    <citation type="submission" date="2025-09" db="UniProtKB">
        <authorList>
            <consortium name="Ensembl"/>
        </authorList>
    </citation>
    <scope>IDENTIFICATION</scope>
</reference>
<keyword evidence="15" id="KW-1133">Transmembrane helix</keyword>
<evidence type="ECO:0000313" key="29">
    <source>
        <dbReference type="Proteomes" id="UP000694569"/>
    </source>
</evidence>
<comment type="function">
    <text evidence="23">Catalyzes the condensation of 2 farnesyl pyrophosphate (FPP) moieties to form squalene. Proceeds in two distinct steps. In the first half-reaction, two molecules of FPP react to form the stable presqualene diphosphate intermediate (PSQPP), with concomitant release of a proton and a molecule of inorganic diphosphate. In the second half-reaction, PSQPP undergoes heterolysis, isomerization, and reduction with NADPH or NADH to form squalene. It is the first committed enzyme of the sterol biosynthesis pathway.</text>
</comment>
<dbReference type="GO" id="GO:0051996">
    <property type="term" value="F:squalene synthase [NAD(P)H] activity"/>
    <property type="evidence" value="ECO:0007669"/>
    <property type="project" value="UniProtKB-EC"/>
</dbReference>
<dbReference type="Proteomes" id="UP000694569">
    <property type="component" value="Unplaced"/>
</dbReference>
<dbReference type="NCBIfam" id="TIGR01559">
    <property type="entry name" value="squal_synth"/>
    <property type="match status" value="1"/>
</dbReference>
<evidence type="ECO:0000256" key="1">
    <source>
        <dbReference type="ARBA" id="ARBA00001946"/>
    </source>
</evidence>
<evidence type="ECO:0000256" key="20">
    <source>
        <dbReference type="ARBA" id="ARBA00023221"/>
    </source>
</evidence>